<sequence length="381" mass="43137">MARKTVKFGVIGLGLMGREFGSAAARWCHLLTQGPVPEIVGICDPNVQTHQWFLDFFPSIKIATQDYRDLLQSQEIEAIYCAVPHHLHEQIYIDVICANKHLMGEKPFGIDQAANTRILQAIQAHPDLFVRCSSEFPYFPGAQKVIQWIKEHRFGKIIEVRSGFHHSSDMDVTKPINWKRMIEYNGKYGCMGDLGLHTQHIPFRMGWTPQRVYAVLSKIVTERPDGKGGMAPCLTYDNATLVCETTDRDGNLFPMYLETKRLAPGATNTWYIEVDGLLASAKFTTRDPKSFYFLETKAKEQAWSRVDLGYTSPIPGITAGIFEFGFPDAILQMWAAFLQEFEGKTEPVWGCVRPEETRLSHALQTAALKSHHNKSVEKIVL</sequence>
<accession>A0A081BUT4</accession>
<dbReference type="SUPFAM" id="SSF51735">
    <property type="entry name" value="NAD(P)-binding Rossmann-fold domains"/>
    <property type="match status" value="1"/>
</dbReference>
<dbReference type="PANTHER" id="PTHR43818">
    <property type="entry name" value="BCDNA.GH03377"/>
    <property type="match status" value="1"/>
</dbReference>
<dbReference type="Proteomes" id="UP000030661">
    <property type="component" value="Unassembled WGS sequence"/>
</dbReference>
<reference evidence="3" key="1">
    <citation type="journal article" date="2015" name="PeerJ">
        <title>First genomic representation of candidate bacterial phylum KSB3 points to enhanced environmental sensing as a trigger of wastewater bulking.</title>
        <authorList>
            <person name="Sekiguchi Y."/>
            <person name="Ohashi A."/>
            <person name="Parks D.H."/>
            <person name="Yamauchi T."/>
            <person name="Tyson G.W."/>
            <person name="Hugenholtz P."/>
        </authorList>
    </citation>
    <scope>NUCLEOTIDE SEQUENCE [LARGE SCALE GENOMIC DNA]</scope>
</reference>
<dbReference type="InterPro" id="IPR050463">
    <property type="entry name" value="Gfo/Idh/MocA_oxidrdct_glycsds"/>
</dbReference>
<dbReference type="EMBL" id="DF820464">
    <property type="protein sequence ID" value="GAK56089.1"/>
    <property type="molecule type" value="Genomic_DNA"/>
</dbReference>
<dbReference type="Pfam" id="PF01408">
    <property type="entry name" value="GFO_IDH_MocA"/>
    <property type="match status" value="1"/>
</dbReference>
<evidence type="ECO:0000313" key="3">
    <source>
        <dbReference type="EMBL" id="GAK56089.1"/>
    </source>
</evidence>
<dbReference type="eggNOG" id="COG0673">
    <property type="taxonomic scope" value="Bacteria"/>
</dbReference>
<dbReference type="GO" id="GO:0000166">
    <property type="term" value="F:nucleotide binding"/>
    <property type="evidence" value="ECO:0007669"/>
    <property type="project" value="InterPro"/>
</dbReference>
<dbReference type="PANTHER" id="PTHR43818:SF11">
    <property type="entry name" value="BCDNA.GH03377"/>
    <property type="match status" value="1"/>
</dbReference>
<dbReference type="Gene3D" id="3.30.360.10">
    <property type="entry name" value="Dihydrodipicolinate Reductase, domain 2"/>
    <property type="match status" value="1"/>
</dbReference>
<gene>
    <name evidence="3" type="ORF">U27_03051</name>
</gene>
<dbReference type="HOGENOM" id="CLU_709458_0_0_0"/>
<keyword evidence="1" id="KW-0560">Oxidoreductase</keyword>
<dbReference type="STRING" id="1499967.U27_03051"/>
<name>A0A081BUT4_VECG1</name>
<feature type="domain" description="Gfo/Idh/MocA-like oxidoreductase N-terminal" evidence="2">
    <location>
        <begin position="7"/>
        <end position="125"/>
    </location>
</feature>
<evidence type="ECO:0000313" key="4">
    <source>
        <dbReference type="Proteomes" id="UP000030661"/>
    </source>
</evidence>
<dbReference type="InterPro" id="IPR000683">
    <property type="entry name" value="Gfo/Idh/MocA-like_OxRdtase_N"/>
</dbReference>
<dbReference type="InterPro" id="IPR036291">
    <property type="entry name" value="NAD(P)-bd_dom_sf"/>
</dbReference>
<dbReference type="SUPFAM" id="SSF55347">
    <property type="entry name" value="Glyceraldehyde-3-phosphate dehydrogenase-like, C-terminal domain"/>
    <property type="match status" value="1"/>
</dbReference>
<evidence type="ECO:0000259" key="2">
    <source>
        <dbReference type="Pfam" id="PF01408"/>
    </source>
</evidence>
<proteinExistence type="predicted"/>
<protein>
    <recommendedName>
        <fullName evidence="2">Gfo/Idh/MocA-like oxidoreductase N-terminal domain-containing protein</fullName>
    </recommendedName>
</protein>
<dbReference type="Gene3D" id="3.40.50.720">
    <property type="entry name" value="NAD(P)-binding Rossmann-like Domain"/>
    <property type="match status" value="1"/>
</dbReference>
<evidence type="ECO:0000256" key="1">
    <source>
        <dbReference type="ARBA" id="ARBA00023002"/>
    </source>
</evidence>
<dbReference type="AlphaFoldDB" id="A0A081BUT4"/>
<keyword evidence="4" id="KW-1185">Reference proteome</keyword>
<dbReference type="GO" id="GO:0016491">
    <property type="term" value="F:oxidoreductase activity"/>
    <property type="evidence" value="ECO:0007669"/>
    <property type="project" value="UniProtKB-KW"/>
</dbReference>
<organism evidence="3">
    <name type="scientific">Vecturithrix granuli</name>
    <dbReference type="NCBI Taxonomy" id="1499967"/>
    <lineage>
        <taxon>Bacteria</taxon>
        <taxon>Candidatus Moduliflexota</taxon>
        <taxon>Candidatus Vecturitrichia</taxon>
        <taxon>Candidatus Vecturitrichales</taxon>
        <taxon>Candidatus Vecturitrichaceae</taxon>
        <taxon>Candidatus Vecturithrix</taxon>
    </lineage>
</organism>